<gene>
    <name evidence="2" type="ORF">ARMGADRAFT_1013834</name>
</gene>
<feature type="compositionally biased region" description="Basic and acidic residues" evidence="1">
    <location>
        <begin position="451"/>
        <end position="468"/>
    </location>
</feature>
<feature type="compositionally biased region" description="Low complexity" evidence="1">
    <location>
        <begin position="556"/>
        <end position="574"/>
    </location>
</feature>
<sequence length="717" mass="78019">MLPPDATYALQGFHTRPGEALPSNPQKQAYIVRLSRQTLDALDASEHPQLQFEFGDKPGILVDGAFFPIKTQLEHIRHELYLRTPSAQKPNAPLRLHANITGKLTVEPTLDKDLSEQIAQSTLVAAKQKEVHKTKFIDTPPDLAPPPKQKKKQQATSSMFRKPLRPSDQLARPNPAPAPAASTSAPTPRPRSPTTNPARAAALSSLRQRLIRYLAKGDRKTDETVKAVAPNCDATHRQEILEILQEIAEPVSASKKDGRLRLKNASYQHVRPYEWPGLSDPERHTIARAARVALSSLGIPESDPAWTNVVFRPPASTPIPGPSAETPPKRPVVTKTAKDKKGKGKAAEVKAEPKTKTKLTVAPNGKEADLRAGNLSTSVPPTKTAPSALTRKPPGSGYRAPRSEDGSTSSHVKSEERSRSRDLPLSSSVSAVPIQRIKKLRQSGGDGQGSDSERSRRDSGGERDKGSRDLASSTSASIKRKKPRDDDDEEYGKTKRRKTGEGAAVASGSRESSSNKKPMAELSARPKAIKKEPSPLPPPPPAPAKKAAQRPPPASQSPQLSSRVTTSSTSTTNGRSRRHRSPIYTSSEDEGEIKPERQHRSPGPFPSPPTTTPSSMTSNPPNPQQVQRSLPTDRASLRKGYAAAYGRYIKSFTRLVEQRERVHALLSAFDDSAGSITDSDGDVELLDVEAMQRLKAEFARHTEELESIKKAFDVAAR</sequence>
<dbReference type="Proteomes" id="UP000217790">
    <property type="component" value="Unassembled WGS sequence"/>
</dbReference>
<evidence type="ECO:0008006" key="4">
    <source>
        <dbReference type="Google" id="ProtNLM"/>
    </source>
</evidence>
<dbReference type="InterPro" id="IPR042065">
    <property type="entry name" value="E3_ELL-like"/>
</dbReference>
<dbReference type="Gene3D" id="1.10.10.2670">
    <property type="entry name" value="E3 ubiquitin-protein ligase"/>
    <property type="match status" value="1"/>
</dbReference>
<feature type="region of interest" description="Disordered" evidence="1">
    <location>
        <begin position="311"/>
        <end position="635"/>
    </location>
</feature>
<name>A0A2H3DIT7_ARMGA</name>
<protein>
    <recommendedName>
        <fullName evidence="4">RNA polymerase II elongation factor ELL N-terminal domain-containing protein</fullName>
    </recommendedName>
</protein>
<feature type="compositionally biased region" description="Polar residues" evidence="1">
    <location>
        <begin position="374"/>
        <end position="387"/>
    </location>
</feature>
<feature type="compositionally biased region" description="Basic and acidic residues" evidence="1">
    <location>
        <begin position="412"/>
        <end position="422"/>
    </location>
</feature>
<evidence type="ECO:0000313" key="2">
    <source>
        <dbReference type="EMBL" id="PBK91392.1"/>
    </source>
</evidence>
<dbReference type="OMA" id="KYGVENR"/>
<dbReference type="OrthoDB" id="2587563at2759"/>
<evidence type="ECO:0000313" key="3">
    <source>
        <dbReference type="Proteomes" id="UP000217790"/>
    </source>
</evidence>
<keyword evidence="3" id="KW-1185">Reference proteome</keyword>
<feature type="region of interest" description="Disordered" evidence="1">
    <location>
        <begin position="136"/>
        <end position="198"/>
    </location>
</feature>
<feature type="compositionally biased region" description="Pro residues" evidence="1">
    <location>
        <begin position="534"/>
        <end position="543"/>
    </location>
</feature>
<evidence type="ECO:0000256" key="1">
    <source>
        <dbReference type="SAM" id="MobiDB-lite"/>
    </source>
</evidence>
<proteinExistence type="predicted"/>
<feature type="compositionally biased region" description="Low complexity" evidence="1">
    <location>
        <begin position="179"/>
        <end position="198"/>
    </location>
</feature>
<organism evidence="2 3">
    <name type="scientific">Armillaria gallica</name>
    <name type="common">Bulbous honey fungus</name>
    <name type="synonym">Armillaria bulbosa</name>
    <dbReference type="NCBI Taxonomy" id="47427"/>
    <lineage>
        <taxon>Eukaryota</taxon>
        <taxon>Fungi</taxon>
        <taxon>Dikarya</taxon>
        <taxon>Basidiomycota</taxon>
        <taxon>Agaricomycotina</taxon>
        <taxon>Agaricomycetes</taxon>
        <taxon>Agaricomycetidae</taxon>
        <taxon>Agaricales</taxon>
        <taxon>Marasmiineae</taxon>
        <taxon>Physalacriaceae</taxon>
        <taxon>Armillaria</taxon>
    </lineage>
</organism>
<dbReference type="STRING" id="47427.A0A2H3DIT7"/>
<reference evidence="3" key="1">
    <citation type="journal article" date="2017" name="Nat. Ecol. Evol.">
        <title>Genome expansion and lineage-specific genetic innovations in the forest pathogenic fungi Armillaria.</title>
        <authorList>
            <person name="Sipos G."/>
            <person name="Prasanna A.N."/>
            <person name="Walter M.C."/>
            <person name="O'Connor E."/>
            <person name="Balint B."/>
            <person name="Krizsan K."/>
            <person name="Kiss B."/>
            <person name="Hess J."/>
            <person name="Varga T."/>
            <person name="Slot J."/>
            <person name="Riley R."/>
            <person name="Boka B."/>
            <person name="Rigling D."/>
            <person name="Barry K."/>
            <person name="Lee J."/>
            <person name="Mihaltcheva S."/>
            <person name="LaButti K."/>
            <person name="Lipzen A."/>
            <person name="Waldron R."/>
            <person name="Moloney N.M."/>
            <person name="Sperisen C."/>
            <person name="Kredics L."/>
            <person name="Vagvoelgyi C."/>
            <person name="Patrignani A."/>
            <person name="Fitzpatrick D."/>
            <person name="Nagy I."/>
            <person name="Doyle S."/>
            <person name="Anderson J.B."/>
            <person name="Grigoriev I.V."/>
            <person name="Gueldener U."/>
            <person name="Muensterkoetter M."/>
            <person name="Nagy L.G."/>
        </authorList>
    </citation>
    <scope>NUCLEOTIDE SEQUENCE [LARGE SCALE GENOMIC DNA]</scope>
    <source>
        <strain evidence="3">Ar21-2</strain>
    </source>
</reference>
<dbReference type="EMBL" id="KZ293661">
    <property type="protein sequence ID" value="PBK91392.1"/>
    <property type="molecule type" value="Genomic_DNA"/>
</dbReference>
<dbReference type="InParanoid" id="A0A2H3DIT7"/>
<accession>A0A2H3DIT7</accession>
<dbReference type="AlphaFoldDB" id="A0A2H3DIT7"/>
<feature type="compositionally biased region" description="Basic and acidic residues" evidence="1">
    <location>
        <begin position="345"/>
        <end position="355"/>
    </location>
</feature>